<dbReference type="RefSeq" id="WP_053925351.1">
    <property type="nucleotide sequence ID" value="NZ_LGKG01000144.1"/>
</dbReference>
<protein>
    <recommendedName>
        <fullName evidence="1">NAD(P)-binding domain-containing protein</fullName>
    </recommendedName>
</protein>
<dbReference type="Pfam" id="PF13460">
    <property type="entry name" value="NAD_binding_10"/>
    <property type="match status" value="1"/>
</dbReference>
<comment type="caution">
    <text evidence="2">The sequence shown here is derived from an EMBL/GenBank/DDBJ whole genome shotgun (WGS) entry which is preliminary data.</text>
</comment>
<dbReference type="EMBL" id="LGKG01000144">
    <property type="protein sequence ID" value="KPC61797.1"/>
    <property type="molecule type" value="Genomic_DNA"/>
</dbReference>
<dbReference type="PANTHER" id="PTHR43162:SF1">
    <property type="entry name" value="PRESTALK A DIFFERENTIATION PROTEIN A"/>
    <property type="match status" value="1"/>
</dbReference>
<organism evidence="2 3">
    <name type="scientific">Streptomyces chattanoogensis</name>
    <dbReference type="NCBI Taxonomy" id="66876"/>
    <lineage>
        <taxon>Bacteria</taxon>
        <taxon>Bacillati</taxon>
        <taxon>Actinomycetota</taxon>
        <taxon>Actinomycetes</taxon>
        <taxon>Kitasatosporales</taxon>
        <taxon>Streptomycetaceae</taxon>
        <taxon>Streptomyces</taxon>
    </lineage>
</organism>
<dbReference type="Gene3D" id="3.40.50.720">
    <property type="entry name" value="NAD(P)-binding Rossmann-like Domain"/>
    <property type="match status" value="1"/>
</dbReference>
<dbReference type="InterPro" id="IPR051604">
    <property type="entry name" value="Ergot_Alk_Oxidoreductase"/>
</dbReference>
<dbReference type="Proteomes" id="UP000037982">
    <property type="component" value="Unassembled WGS sequence"/>
</dbReference>
<evidence type="ECO:0000313" key="3">
    <source>
        <dbReference type="Proteomes" id="UP000037982"/>
    </source>
</evidence>
<dbReference type="PATRIC" id="fig|66876.3.peg.4851"/>
<dbReference type="InterPro" id="IPR036291">
    <property type="entry name" value="NAD(P)-bd_dom_sf"/>
</dbReference>
<name>A0A0N1JXB4_9ACTN</name>
<keyword evidence="3" id="KW-1185">Reference proteome</keyword>
<proteinExistence type="predicted"/>
<evidence type="ECO:0000259" key="1">
    <source>
        <dbReference type="Pfam" id="PF13460"/>
    </source>
</evidence>
<gene>
    <name evidence="2" type="ORF">ADL29_22165</name>
</gene>
<dbReference type="InterPro" id="IPR016040">
    <property type="entry name" value="NAD(P)-bd_dom"/>
</dbReference>
<dbReference type="AlphaFoldDB" id="A0A0N1JXB4"/>
<reference evidence="3" key="1">
    <citation type="submission" date="2015-07" db="EMBL/GenBank/DDBJ databases">
        <authorList>
            <person name="Ju K.-S."/>
            <person name="Doroghazi J.R."/>
            <person name="Metcalf W.W."/>
        </authorList>
    </citation>
    <scope>NUCLEOTIDE SEQUENCE [LARGE SCALE GENOMIC DNA]</scope>
    <source>
        <strain evidence="3">NRRL ISP-5002</strain>
    </source>
</reference>
<feature type="domain" description="NAD(P)-binding" evidence="1">
    <location>
        <begin position="28"/>
        <end position="179"/>
    </location>
</feature>
<dbReference type="PANTHER" id="PTHR43162">
    <property type="match status" value="1"/>
</dbReference>
<evidence type="ECO:0000313" key="2">
    <source>
        <dbReference type="EMBL" id="KPC61797.1"/>
    </source>
</evidence>
<sequence length="279" mass="30694">MTQRHVLLFPDALASELAQHILSSLPYSVEPVTGEVTDPDRLAARLNELGGVRAAFLTWPYDRAAGRFTAPQNAPAVVEALAEHSGRIVLSSSHGLREGAPATTHNASHADFHRALEDRVRGSGVPWTILRPCMPAHMTLRWAEAIRSEGVVRGPYAKAARPLIDDRDVAEAVVHTLLDDGHDGASYFLTGSEPLTHEQRAETIGAVIGRPVRYEETPLEEARRMMLRTWPHELADAVLATMALQVTEPELPSPDLEHITGYPPRPFRAWVADHADAFR</sequence>
<accession>A0A0N1JXB4</accession>
<dbReference type="SUPFAM" id="SSF51735">
    <property type="entry name" value="NAD(P)-binding Rossmann-fold domains"/>
    <property type="match status" value="1"/>
</dbReference>